<dbReference type="AlphaFoldDB" id="A0A0F9CQL5"/>
<keyword evidence="1" id="KW-0479">Metal-binding</keyword>
<dbReference type="InterPro" id="IPR023214">
    <property type="entry name" value="HAD_sf"/>
</dbReference>
<dbReference type="PANTHER" id="PTHR43344:SF13">
    <property type="entry name" value="PHOSPHATASE RV3661-RELATED"/>
    <property type="match status" value="1"/>
</dbReference>
<sequence length="232" mass="26389">MIRPDYLEVISMGGKPVVAFFDMDHTIIGIDCSVSWKYFLVDRGLAPEGDRAKADYYWELYCRGKTPVDEFVEFQYREFSGNTVDEMRSLTRCHFEERIRPYIYPGAQEKIREFSKEGIPTALVTGTNRYIAEPIAEAMGISTLLPTEPEIVGGKFTGGYIPPFLLKKEKITKAESHCRKLGVLLDQVSFFGDSVNDLELLNRVGYPVVVNPGEKVLAMAKENSWPIERWTV</sequence>
<reference evidence="4" key="1">
    <citation type="journal article" date="2015" name="Nature">
        <title>Complex archaea that bridge the gap between prokaryotes and eukaryotes.</title>
        <authorList>
            <person name="Spang A."/>
            <person name="Saw J.H."/>
            <person name="Jorgensen S.L."/>
            <person name="Zaremba-Niedzwiedzka K."/>
            <person name="Martijn J."/>
            <person name="Lind A.E."/>
            <person name="van Eijk R."/>
            <person name="Schleper C."/>
            <person name="Guy L."/>
            <person name="Ettema T.J."/>
        </authorList>
    </citation>
    <scope>NUCLEOTIDE SEQUENCE</scope>
</reference>
<dbReference type="GO" id="GO:0016787">
    <property type="term" value="F:hydrolase activity"/>
    <property type="evidence" value="ECO:0007669"/>
    <property type="project" value="UniProtKB-KW"/>
</dbReference>
<dbReference type="InterPro" id="IPR036412">
    <property type="entry name" value="HAD-like_sf"/>
</dbReference>
<keyword evidence="2" id="KW-0378">Hydrolase</keyword>
<dbReference type="InterPro" id="IPR050582">
    <property type="entry name" value="HAD-like_SerB"/>
</dbReference>
<evidence type="ECO:0000256" key="3">
    <source>
        <dbReference type="ARBA" id="ARBA00022842"/>
    </source>
</evidence>
<dbReference type="GO" id="GO:0046872">
    <property type="term" value="F:metal ion binding"/>
    <property type="evidence" value="ECO:0007669"/>
    <property type="project" value="UniProtKB-KW"/>
</dbReference>
<organism evidence="4">
    <name type="scientific">marine sediment metagenome</name>
    <dbReference type="NCBI Taxonomy" id="412755"/>
    <lineage>
        <taxon>unclassified sequences</taxon>
        <taxon>metagenomes</taxon>
        <taxon>ecological metagenomes</taxon>
    </lineage>
</organism>
<keyword evidence="3" id="KW-0460">Magnesium</keyword>
<proteinExistence type="predicted"/>
<dbReference type="Gene3D" id="1.20.1440.100">
    <property type="entry name" value="SG protein - dephosphorylation function"/>
    <property type="match status" value="1"/>
</dbReference>
<dbReference type="NCBIfam" id="TIGR01488">
    <property type="entry name" value="HAD-SF-IB"/>
    <property type="match status" value="1"/>
</dbReference>
<dbReference type="EMBL" id="LAZR01043073">
    <property type="protein sequence ID" value="KKL07966.1"/>
    <property type="molecule type" value="Genomic_DNA"/>
</dbReference>
<gene>
    <name evidence="4" type="ORF">LCGC14_2580670</name>
</gene>
<dbReference type="SUPFAM" id="SSF56784">
    <property type="entry name" value="HAD-like"/>
    <property type="match status" value="1"/>
</dbReference>
<dbReference type="PANTHER" id="PTHR43344">
    <property type="entry name" value="PHOSPHOSERINE PHOSPHATASE"/>
    <property type="match status" value="1"/>
</dbReference>
<evidence type="ECO:0008006" key="5">
    <source>
        <dbReference type="Google" id="ProtNLM"/>
    </source>
</evidence>
<comment type="caution">
    <text evidence="4">The sequence shown here is derived from an EMBL/GenBank/DDBJ whole genome shotgun (WGS) entry which is preliminary data.</text>
</comment>
<dbReference type="Gene3D" id="3.40.50.1000">
    <property type="entry name" value="HAD superfamily/HAD-like"/>
    <property type="match status" value="1"/>
</dbReference>
<evidence type="ECO:0000256" key="1">
    <source>
        <dbReference type="ARBA" id="ARBA00022723"/>
    </source>
</evidence>
<accession>A0A0F9CQL5</accession>
<evidence type="ECO:0000256" key="2">
    <source>
        <dbReference type="ARBA" id="ARBA00022801"/>
    </source>
</evidence>
<name>A0A0F9CQL5_9ZZZZ</name>
<dbReference type="Pfam" id="PF12710">
    <property type="entry name" value="HAD"/>
    <property type="match status" value="1"/>
</dbReference>
<evidence type="ECO:0000313" key="4">
    <source>
        <dbReference type="EMBL" id="KKL07966.1"/>
    </source>
</evidence>
<protein>
    <recommendedName>
        <fullName evidence="5">ACT domain-containing protein</fullName>
    </recommendedName>
</protein>